<keyword evidence="2" id="KW-0472">Membrane</keyword>
<gene>
    <name evidence="3" type="ORF">WN55_03788</name>
</gene>
<feature type="transmembrane region" description="Helical" evidence="2">
    <location>
        <begin position="37"/>
        <end position="55"/>
    </location>
</feature>
<keyword evidence="2" id="KW-1133">Transmembrane helix</keyword>
<feature type="compositionally biased region" description="Polar residues" evidence="1">
    <location>
        <begin position="498"/>
        <end position="508"/>
    </location>
</feature>
<organism evidence="3 4">
    <name type="scientific">Dufourea novaeangliae</name>
    <name type="common">Sweat bee</name>
    <dbReference type="NCBI Taxonomy" id="178035"/>
    <lineage>
        <taxon>Eukaryota</taxon>
        <taxon>Metazoa</taxon>
        <taxon>Ecdysozoa</taxon>
        <taxon>Arthropoda</taxon>
        <taxon>Hexapoda</taxon>
        <taxon>Insecta</taxon>
        <taxon>Pterygota</taxon>
        <taxon>Neoptera</taxon>
        <taxon>Endopterygota</taxon>
        <taxon>Hymenoptera</taxon>
        <taxon>Apocrita</taxon>
        <taxon>Aculeata</taxon>
        <taxon>Apoidea</taxon>
        <taxon>Anthophila</taxon>
        <taxon>Halictidae</taxon>
        <taxon>Rophitinae</taxon>
        <taxon>Dufourea</taxon>
    </lineage>
</organism>
<dbReference type="Proteomes" id="UP000076502">
    <property type="component" value="Unassembled WGS sequence"/>
</dbReference>
<evidence type="ECO:0000313" key="4">
    <source>
        <dbReference type="Proteomes" id="UP000076502"/>
    </source>
</evidence>
<feature type="compositionally biased region" description="Basic and acidic residues" evidence="1">
    <location>
        <begin position="509"/>
        <end position="521"/>
    </location>
</feature>
<feature type="region of interest" description="Disordered" evidence="1">
    <location>
        <begin position="491"/>
        <end position="551"/>
    </location>
</feature>
<dbReference type="OMA" id="DPFYQYK"/>
<protein>
    <submittedName>
        <fullName evidence="3">Uncharacterized protein</fullName>
    </submittedName>
</protein>
<evidence type="ECO:0000256" key="2">
    <source>
        <dbReference type="SAM" id="Phobius"/>
    </source>
</evidence>
<feature type="region of interest" description="Disordered" evidence="1">
    <location>
        <begin position="186"/>
        <end position="207"/>
    </location>
</feature>
<dbReference type="STRING" id="178035.A0A154PLD0"/>
<evidence type="ECO:0000256" key="1">
    <source>
        <dbReference type="SAM" id="MobiDB-lite"/>
    </source>
</evidence>
<keyword evidence="4" id="KW-1185">Reference proteome</keyword>
<accession>A0A154PLD0</accession>
<keyword evidence="2" id="KW-0812">Transmembrane</keyword>
<dbReference type="EMBL" id="KQ434943">
    <property type="protein sequence ID" value="KZC12274.1"/>
    <property type="molecule type" value="Genomic_DNA"/>
</dbReference>
<sequence>MNESERRTAISTSQLGLYSDHSDRDIRSRYSSTTRKFAIGVMVVVAVILIGIFLYDFTNATTLHSKVNQETKHKYILQNALKKPTNVTLKFSNSTHVSEVNRTNPVYIQDRSDHENSGYILSHEDTDRFKESEAEQRSQNLNNFKLRRRVLKSVDNNAEESPAEGKQLFDNHAVVYRLRQRYKYPGVSEDEESSEESRPTPFHWELKTPQPTSFKRIKYPQLSQYRYPHSSRNIQDIIKYLTHDAEVPNRGIKFTGVYVNPKKYDMVPDIGEMMANSDRSEEEDSYSNDDPFYQYKPKHPADVNLLATSNVRFAPTGLHRYNPYYDLYGKPINYMKQPPSAAESQYEPVNPYAANYAKKRKPKPFSVMLDIYPITDIMEQNKKNSRPKQVVPDDYDIRRPIQLNRVPKFYATAPQSMGGLPNQAMSEEEERQQMIFHLNLYPKKKNRMNRHDIIHRSESMAAEERQQFVNKVWSPLETIAKHLAVERSKFMEDDEPTSLASTRYQETVLDNKNESKHEQRNDSSGTNGGDSEEIVTVPANHKSSAEEDYASTEKYEFEALKLVGTTEENEKEERNTTLAPDVTTVVETKTVEVSKDVDTVEGFKRFSDSVSKTN</sequence>
<dbReference type="AlphaFoldDB" id="A0A154PLD0"/>
<evidence type="ECO:0000313" key="3">
    <source>
        <dbReference type="EMBL" id="KZC12274.1"/>
    </source>
</evidence>
<proteinExistence type="predicted"/>
<reference evidence="3 4" key="1">
    <citation type="submission" date="2015-07" db="EMBL/GenBank/DDBJ databases">
        <title>The genome of Dufourea novaeangliae.</title>
        <authorList>
            <person name="Pan H."/>
            <person name="Kapheim K."/>
        </authorList>
    </citation>
    <scope>NUCLEOTIDE SEQUENCE [LARGE SCALE GENOMIC DNA]</scope>
    <source>
        <strain evidence="3">0120121106</strain>
        <tissue evidence="3">Whole body</tissue>
    </source>
</reference>
<dbReference type="OrthoDB" id="45313at2759"/>
<name>A0A154PLD0_DUFNO</name>